<feature type="transmembrane region" description="Helical" evidence="9">
    <location>
        <begin position="12"/>
        <end position="29"/>
    </location>
</feature>
<evidence type="ECO:0000313" key="12">
    <source>
        <dbReference type="Proteomes" id="UP001623330"/>
    </source>
</evidence>
<name>A0ABR4NPI9_9SACH</name>
<reference evidence="11 12" key="1">
    <citation type="submission" date="2024-05" db="EMBL/GenBank/DDBJ databases">
        <title>Long read based assembly of the Candida bracarensis genome reveals expanded adhesin content.</title>
        <authorList>
            <person name="Marcet-Houben M."/>
            <person name="Ksiezopolska E."/>
            <person name="Gabaldon T."/>
        </authorList>
    </citation>
    <scope>NUCLEOTIDE SEQUENCE [LARGE SCALE GENOMIC DNA]</scope>
    <source>
        <strain evidence="11 12">CBM6</strain>
    </source>
</reference>
<feature type="transmembrane region" description="Helical" evidence="9">
    <location>
        <begin position="94"/>
        <end position="112"/>
    </location>
</feature>
<keyword evidence="2 9" id="KW-0813">Transport</keyword>
<feature type="region of interest" description="Disordered" evidence="10">
    <location>
        <begin position="222"/>
        <end position="259"/>
    </location>
</feature>
<feature type="transmembrane region" description="Helical" evidence="9">
    <location>
        <begin position="305"/>
        <end position="325"/>
    </location>
</feature>
<keyword evidence="6 9" id="KW-0333">Golgi apparatus</keyword>
<feature type="transmembrane region" description="Helical" evidence="9">
    <location>
        <begin position="399"/>
        <end position="418"/>
    </location>
</feature>
<accession>A0ABR4NPI9</accession>
<dbReference type="InterPro" id="IPR013657">
    <property type="entry name" value="SCL35B1-4/HUT1"/>
</dbReference>
<keyword evidence="8 9" id="KW-0968">Cytoplasmic vesicle</keyword>
<proteinExistence type="inferred from homology"/>
<evidence type="ECO:0000313" key="11">
    <source>
        <dbReference type="EMBL" id="KAL3230017.1"/>
    </source>
</evidence>
<evidence type="ECO:0000256" key="5">
    <source>
        <dbReference type="ARBA" id="ARBA00022989"/>
    </source>
</evidence>
<comment type="function">
    <text evidence="9">Involved in the import of GDP-mannose from the cytoplasm into the Golgi lumen.</text>
</comment>
<feature type="transmembrane region" description="Helical" evidence="9">
    <location>
        <begin position="370"/>
        <end position="393"/>
    </location>
</feature>
<feature type="transmembrane region" description="Helical" evidence="9">
    <location>
        <begin position="41"/>
        <end position="63"/>
    </location>
</feature>
<keyword evidence="12" id="KW-1185">Reference proteome</keyword>
<keyword evidence="5 9" id="KW-1133">Transmembrane helix</keyword>
<evidence type="ECO:0000256" key="7">
    <source>
        <dbReference type="ARBA" id="ARBA00023136"/>
    </source>
</evidence>
<dbReference type="InterPro" id="IPR037185">
    <property type="entry name" value="EmrE-like"/>
</dbReference>
<keyword evidence="4 9" id="KW-0812">Transmembrane</keyword>
<comment type="subunit">
    <text evidence="9">Homooligomer.</text>
</comment>
<evidence type="ECO:0000256" key="2">
    <source>
        <dbReference type="ARBA" id="ARBA00022448"/>
    </source>
</evidence>
<sequence length="455" mass="51275">MLTFDENVRKLVLLVIGWYILSIGLMLYNKWIFDAEKGLGISLPVGLTGCHQVVLWLASSIYLRYRRRMKGPEPSEALTSEQIREHESNRSHQFWRYILPTAIFSAGDIGFGNMSLRYIPLTVHIIIKSSSIVFVLLFSCFFKIERFNWRLFGIVIVMATGVCMMVYKPIEKTPETDADADAGESKARATFFFGCMLVLLSSCLSGLRWVYTQLILRNKTHRDAHGNGTGTGNESDNDNDKDSNSESQNHAGFRKQNGSNLISQEDKDLELEQDLELELERGALLSPETPAPGTKKNNPIRTINSLSPIMAVTLFITSVLLEHPWEKLPTISEIRPGMLIAKIIGLMVLPGCCVLAFTWCEFSILRVTKVLTLSIAGIVKEVLTVILSMVVLHERLHGASNWIGMVIILADVVYYNFFRFKSSTDEDPEHSNTNTDNRRASQSDIPMYPMAKNQD</sequence>
<keyword evidence="3 9" id="KW-0762">Sugar transport</keyword>
<organism evidence="11 12">
    <name type="scientific">Nakaseomyces bracarensis</name>
    <dbReference type="NCBI Taxonomy" id="273131"/>
    <lineage>
        <taxon>Eukaryota</taxon>
        <taxon>Fungi</taxon>
        <taxon>Dikarya</taxon>
        <taxon>Ascomycota</taxon>
        <taxon>Saccharomycotina</taxon>
        <taxon>Saccharomycetes</taxon>
        <taxon>Saccharomycetales</taxon>
        <taxon>Saccharomycetaceae</taxon>
        <taxon>Nakaseomyces</taxon>
    </lineage>
</organism>
<feature type="transmembrane region" description="Helical" evidence="9">
    <location>
        <begin position="118"/>
        <end position="142"/>
    </location>
</feature>
<dbReference type="SUPFAM" id="SSF103481">
    <property type="entry name" value="Multidrug resistance efflux transporter EmrE"/>
    <property type="match status" value="2"/>
</dbReference>
<dbReference type="Pfam" id="PF08449">
    <property type="entry name" value="UAA"/>
    <property type="match status" value="1"/>
</dbReference>
<evidence type="ECO:0000256" key="8">
    <source>
        <dbReference type="ARBA" id="ARBA00023329"/>
    </source>
</evidence>
<keyword evidence="7 9" id="KW-0472">Membrane</keyword>
<dbReference type="InterPro" id="IPR050186">
    <property type="entry name" value="TPT_transporter"/>
</dbReference>
<gene>
    <name evidence="11" type="ORF">RNJ44_01380</name>
</gene>
<feature type="transmembrane region" description="Helical" evidence="9">
    <location>
        <begin position="190"/>
        <end position="211"/>
    </location>
</feature>
<dbReference type="Proteomes" id="UP001623330">
    <property type="component" value="Unassembled WGS sequence"/>
</dbReference>
<dbReference type="PANTHER" id="PTHR11132">
    <property type="entry name" value="SOLUTE CARRIER FAMILY 35"/>
    <property type="match status" value="1"/>
</dbReference>
<feature type="transmembrane region" description="Helical" evidence="9">
    <location>
        <begin position="149"/>
        <end position="170"/>
    </location>
</feature>
<feature type="region of interest" description="Disordered" evidence="10">
    <location>
        <begin position="424"/>
        <end position="455"/>
    </location>
</feature>
<dbReference type="EMBL" id="JBEVYD010000010">
    <property type="protein sequence ID" value="KAL3230017.1"/>
    <property type="molecule type" value="Genomic_DNA"/>
</dbReference>
<evidence type="ECO:0000256" key="1">
    <source>
        <dbReference type="ARBA" id="ARBA00004439"/>
    </source>
</evidence>
<keyword evidence="9" id="KW-0256">Endoplasmic reticulum</keyword>
<feature type="transmembrane region" description="Helical" evidence="9">
    <location>
        <begin position="337"/>
        <end position="358"/>
    </location>
</feature>
<comment type="caution">
    <text evidence="11">The sequence shown here is derived from an EMBL/GenBank/DDBJ whole genome shotgun (WGS) entry which is preliminary data.</text>
</comment>
<protein>
    <recommendedName>
        <fullName evidence="9">GDP-mannose transporter</fullName>
        <shortName evidence="9">GMT</shortName>
    </recommendedName>
</protein>
<evidence type="ECO:0000256" key="3">
    <source>
        <dbReference type="ARBA" id="ARBA00022597"/>
    </source>
</evidence>
<comment type="subcellular location">
    <subcellularLocation>
        <location evidence="1 9">Cytoplasmic vesicle membrane</location>
        <topology evidence="1 9">Multi-pass membrane protein</topology>
    </subcellularLocation>
    <subcellularLocation>
        <location evidence="9">Golgi apparatus membrane</location>
        <topology evidence="9">Multi-pass membrane protein</topology>
    </subcellularLocation>
    <subcellularLocation>
        <location evidence="9">Endoplasmic reticulum membrane</location>
        <topology evidence="9">Multi-pass membrane protein</topology>
    </subcellularLocation>
</comment>
<evidence type="ECO:0000256" key="6">
    <source>
        <dbReference type="ARBA" id="ARBA00023034"/>
    </source>
</evidence>
<evidence type="ECO:0000256" key="10">
    <source>
        <dbReference type="SAM" id="MobiDB-lite"/>
    </source>
</evidence>
<evidence type="ECO:0000256" key="9">
    <source>
        <dbReference type="RuleBase" id="RU367097"/>
    </source>
</evidence>
<comment type="similarity">
    <text evidence="9">Belongs to the TPT transporter family. SLC35D subfamily.</text>
</comment>
<evidence type="ECO:0000256" key="4">
    <source>
        <dbReference type="ARBA" id="ARBA00022692"/>
    </source>
</evidence>